<organism evidence="5 6">
    <name type="scientific">Paractinoplanes atraurantiacus</name>
    <dbReference type="NCBI Taxonomy" id="1036182"/>
    <lineage>
        <taxon>Bacteria</taxon>
        <taxon>Bacillati</taxon>
        <taxon>Actinomycetota</taxon>
        <taxon>Actinomycetes</taxon>
        <taxon>Micromonosporales</taxon>
        <taxon>Micromonosporaceae</taxon>
        <taxon>Paractinoplanes</taxon>
    </lineage>
</organism>
<feature type="domain" description="HTH lacI-type" evidence="4">
    <location>
        <begin position="15"/>
        <end position="57"/>
    </location>
</feature>
<dbReference type="Pfam" id="PF13377">
    <property type="entry name" value="Peripla_BP_3"/>
    <property type="match status" value="1"/>
</dbReference>
<dbReference type="SUPFAM" id="SSF47413">
    <property type="entry name" value="lambda repressor-like DNA-binding domains"/>
    <property type="match status" value="1"/>
</dbReference>
<dbReference type="Gene3D" id="1.10.260.40">
    <property type="entry name" value="lambda repressor-like DNA-binding domains"/>
    <property type="match status" value="1"/>
</dbReference>
<dbReference type="PROSITE" id="PS00356">
    <property type="entry name" value="HTH_LACI_1"/>
    <property type="match status" value="1"/>
</dbReference>
<reference evidence="5 6" key="1">
    <citation type="submission" date="2017-09" db="EMBL/GenBank/DDBJ databases">
        <authorList>
            <person name="Ehlers B."/>
            <person name="Leendertz F.H."/>
        </authorList>
    </citation>
    <scope>NUCLEOTIDE SEQUENCE [LARGE SCALE GENOMIC DNA]</scope>
    <source>
        <strain evidence="5 6">CGMCC 4.6857</strain>
    </source>
</reference>
<evidence type="ECO:0000259" key="4">
    <source>
        <dbReference type="PROSITE" id="PS50932"/>
    </source>
</evidence>
<dbReference type="InterPro" id="IPR010982">
    <property type="entry name" value="Lambda_DNA-bd_dom_sf"/>
</dbReference>
<dbReference type="InterPro" id="IPR046335">
    <property type="entry name" value="LacI/GalR-like_sensor"/>
</dbReference>
<keyword evidence="6" id="KW-1185">Reference proteome</keyword>
<dbReference type="InterPro" id="IPR000843">
    <property type="entry name" value="HTH_LacI"/>
</dbReference>
<dbReference type="Gene3D" id="3.40.50.2300">
    <property type="match status" value="2"/>
</dbReference>
<dbReference type="InterPro" id="IPR028082">
    <property type="entry name" value="Peripla_BP_I"/>
</dbReference>
<gene>
    <name evidence="5" type="ORF">SAMN05421748_10176</name>
</gene>
<dbReference type="PANTHER" id="PTHR30146">
    <property type="entry name" value="LACI-RELATED TRANSCRIPTIONAL REPRESSOR"/>
    <property type="match status" value="1"/>
</dbReference>
<name>A0A285F0K1_9ACTN</name>
<dbReference type="PANTHER" id="PTHR30146:SF153">
    <property type="entry name" value="LACTOSE OPERON REPRESSOR"/>
    <property type="match status" value="1"/>
</dbReference>
<evidence type="ECO:0000313" key="6">
    <source>
        <dbReference type="Proteomes" id="UP000219612"/>
    </source>
</evidence>
<dbReference type="GO" id="GO:0003700">
    <property type="term" value="F:DNA-binding transcription factor activity"/>
    <property type="evidence" value="ECO:0007669"/>
    <property type="project" value="TreeGrafter"/>
</dbReference>
<proteinExistence type="predicted"/>
<accession>A0A285F0K1</accession>
<keyword evidence="3" id="KW-0804">Transcription</keyword>
<dbReference type="Pfam" id="PF00356">
    <property type="entry name" value="LacI"/>
    <property type="match status" value="1"/>
</dbReference>
<evidence type="ECO:0000313" key="5">
    <source>
        <dbReference type="EMBL" id="SNY03926.1"/>
    </source>
</evidence>
<dbReference type="AlphaFoldDB" id="A0A285F0K1"/>
<dbReference type="PRINTS" id="PR00036">
    <property type="entry name" value="HTHLACI"/>
</dbReference>
<evidence type="ECO:0000256" key="3">
    <source>
        <dbReference type="ARBA" id="ARBA00023163"/>
    </source>
</evidence>
<protein>
    <submittedName>
        <fullName evidence="5">LacI family transcriptional regulator</fullName>
    </submittedName>
</protein>
<dbReference type="Proteomes" id="UP000219612">
    <property type="component" value="Unassembled WGS sequence"/>
</dbReference>
<sequence length="348" mass="36524">MIDVNVYAAGMRAAPTVRDIAAHAGVSIATVSRVLNDQEHVAPETRDLVHRAVEQLGGRGPRRRPARAGAVFVRCPYLLTDYFGLIVSSIAETLDLHGIQLVLNAGEAAQQREILPSLAGRPGVGGAIVVLPPEPGEELIALQAAGFPFVVVDPRETVPRDIAAVSAAHFAGARSLTEHLTRLGHRRIGLLAGPDNWLASSARRAGHVSALADAGVLPDPALVLPGEPTVPFGYEAARHLLDQPDRPTALLGFNDKAASGALAAAAARGLRVPEDLSIAGFDDIDLAQATSPMLTTVRQPLAEMGRTAVGLLVRLLDRHRLDALHVELATELVIRDSTGPVPAASAGR</sequence>
<dbReference type="SUPFAM" id="SSF53822">
    <property type="entry name" value="Periplasmic binding protein-like I"/>
    <property type="match status" value="1"/>
</dbReference>
<dbReference type="CDD" id="cd01392">
    <property type="entry name" value="HTH_LacI"/>
    <property type="match status" value="1"/>
</dbReference>
<evidence type="ECO:0000256" key="1">
    <source>
        <dbReference type="ARBA" id="ARBA00023015"/>
    </source>
</evidence>
<keyword evidence="1" id="KW-0805">Transcription regulation</keyword>
<keyword evidence="2" id="KW-0238">DNA-binding</keyword>
<dbReference type="EMBL" id="OBDY01000001">
    <property type="protein sequence ID" value="SNY03926.1"/>
    <property type="molecule type" value="Genomic_DNA"/>
</dbReference>
<dbReference type="GO" id="GO:0000976">
    <property type="term" value="F:transcription cis-regulatory region binding"/>
    <property type="evidence" value="ECO:0007669"/>
    <property type="project" value="TreeGrafter"/>
</dbReference>
<dbReference type="PROSITE" id="PS50932">
    <property type="entry name" value="HTH_LACI_2"/>
    <property type="match status" value="1"/>
</dbReference>
<evidence type="ECO:0000256" key="2">
    <source>
        <dbReference type="ARBA" id="ARBA00023125"/>
    </source>
</evidence>
<dbReference type="SMART" id="SM00354">
    <property type="entry name" value="HTH_LACI"/>
    <property type="match status" value="1"/>
</dbReference>